<keyword evidence="4 6" id="KW-1133">Transmembrane helix</keyword>
<dbReference type="GO" id="GO:0005886">
    <property type="term" value="C:plasma membrane"/>
    <property type="evidence" value="ECO:0007669"/>
    <property type="project" value="UniProtKB-SubCell"/>
</dbReference>
<keyword evidence="8" id="KW-1185">Reference proteome</keyword>
<evidence type="ECO:0000256" key="2">
    <source>
        <dbReference type="ARBA" id="ARBA00022475"/>
    </source>
</evidence>
<dbReference type="EMBL" id="FTNO01000001">
    <property type="protein sequence ID" value="SIR17656.1"/>
    <property type="molecule type" value="Genomic_DNA"/>
</dbReference>
<feature type="transmembrane region" description="Helical" evidence="6">
    <location>
        <begin position="422"/>
        <end position="439"/>
    </location>
</feature>
<dbReference type="PANTHER" id="PTHR30250">
    <property type="entry name" value="PST FAMILY PREDICTED COLANIC ACID TRANSPORTER"/>
    <property type="match status" value="1"/>
</dbReference>
<dbReference type="InterPro" id="IPR050833">
    <property type="entry name" value="Poly_Biosynth_Transport"/>
</dbReference>
<proteinExistence type="predicted"/>
<name>A0A1N6YSW7_9EURY</name>
<feature type="transmembrane region" description="Helical" evidence="6">
    <location>
        <begin position="110"/>
        <end position="130"/>
    </location>
</feature>
<dbReference type="AlphaFoldDB" id="A0A1N6YSW7"/>
<dbReference type="OrthoDB" id="112053at2157"/>
<evidence type="ECO:0000256" key="1">
    <source>
        <dbReference type="ARBA" id="ARBA00004651"/>
    </source>
</evidence>
<sequence>MTEATDVNLGSETAKATIAKFAMAATGFFASILFARELGPTMFGGYYLLFGATKLADRPLTGWATASKKRFSEDATKRREIIGAQFLFNAVWILFASGVALLLADNLRSYSGLTMAPLLFVILLVSESNYESFDRVLKARGQIGIATWIDALRSYLTLPLQIVFVFVFAGYGADGMVYGLVGATAVTFPIIIFYLRVRPTIPSLGTLRSLFRYARYSIPTDFFATLYNRFDMILLGVLLVPATAANYEVAAQLTMPATFVATLAGSGLMPRVSRLASEGRTVGQEITNTISFASILAIPILFGALSIPKALVVTVYGPKYTLGASLIAGIAAYRFVSTQTTPLSQTMNGLDRPDVNMRISSIALAANILLGVVLTHQFGAIGVVVATIVAESFIYVSTAYVVKREVPSVKLFPRPLRTQIGVGALMFFVVSAVGRVVVVRSWFDLGILLAVGVTTYVGVLLVVSPAMRTTVGSVLDGSRLETYIPRRFLNW</sequence>
<keyword evidence="2" id="KW-1003">Cell membrane</keyword>
<feature type="transmembrane region" description="Helical" evidence="6">
    <location>
        <begin position="86"/>
        <end position="104"/>
    </location>
</feature>
<evidence type="ECO:0000313" key="8">
    <source>
        <dbReference type="Proteomes" id="UP000186914"/>
    </source>
</evidence>
<evidence type="ECO:0000256" key="3">
    <source>
        <dbReference type="ARBA" id="ARBA00022692"/>
    </source>
</evidence>
<keyword evidence="3 6" id="KW-0812">Transmembrane</keyword>
<accession>A0A1N6YSW7</accession>
<feature type="transmembrane region" description="Helical" evidence="6">
    <location>
        <begin position="290"/>
        <end position="308"/>
    </location>
</feature>
<evidence type="ECO:0000256" key="6">
    <source>
        <dbReference type="SAM" id="Phobius"/>
    </source>
</evidence>
<feature type="transmembrane region" description="Helical" evidence="6">
    <location>
        <begin position="380"/>
        <end position="402"/>
    </location>
</feature>
<keyword evidence="5 6" id="KW-0472">Membrane</keyword>
<dbReference type="RefSeq" id="WP_076429626.1">
    <property type="nucleotide sequence ID" value="NZ_FTNO01000001.1"/>
</dbReference>
<reference evidence="8" key="1">
    <citation type="submission" date="2017-01" db="EMBL/GenBank/DDBJ databases">
        <authorList>
            <person name="Varghese N."/>
            <person name="Submissions S."/>
        </authorList>
    </citation>
    <scope>NUCLEOTIDE SEQUENCE [LARGE SCALE GENOMIC DNA]</scope>
    <source>
        <strain evidence="8">CGMCC 1.7737</strain>
    </source>
</reference>
<gene>
    <name evidence="7" type="ORF">SAMN05421858_1701</name>
</gene>
<evidence type="ECO:0000256" key="5">
    <source>
        <dbReference type="ARBA" id="ARBA00023136"/>
    </source>
</evidence>
<dbReference type="Pfam" id="PF13440">
    <property type="entry name" value="Polysacc_synt_3"/>
    <property type="match status" value="1"/>
</dbReference>
<dbReference type="Proteomes" id="UP000186914">
    <property type="component" value="Unassembled WGS sequence"/>
</dbReference>
<dbReference type="PANTHER" id="PTHR30250:SF31">
    <property type="entry name" value="INNER MEMBRANE PROTEIN YGHQ"/>
    <property type="match status" value="1"/>
</dbReference>
<feature type="transmembrane region" description="Helical" evidence="6">
    <location>
        <begin position="445"/>
        <end position="463"/>
    </location>
</feature>
<comment type="subcellular location">
    <subcellularLocation>
        <location evidence="1">Cell membrane</location>
        <topology evidence="1">Multi-pass membrane protein</topology>
    </subcellularLocation>
</comment>
<feature type="transmembrane region" description="Helical" evidence="6">
    <location>
        <begin position="151"/>
        <end position="171"/>
    </location>
</feature>
<feature type="transmembrane region" description="Helical" evidence="6">
    <location>
        <begin position="357"/>
        <end position="374"/>
    </location>
</feature>
<protein>
    <submittedName>
        <fullName evidence="7">Membrane protein involved in the export of O-antigen and teichoic acid</fullName>
    </submittedName>
</protein>
<feature type="transmembrane region" description="Helical" evidence="6">
    <location>
        <begin position="320"/>
        <end position="336"/>
    </location>
</feature>
<organism evidence="7 8">
    <name type="scientific">Haladaptatus litoreus</name>
    <dbReference type="NCBI Taxonomy" id="553468"/>
    <lineage>
        <taxon>Archaea</taxon>
        <taxon>Methanobacteriati</taxon>
        <taxon>Methanobacteriota</taxon>
        <taxon>Stenosarchaea group</taxon>
        <taxon>Halobacteria</taxon>
        <taxon>Halobacteriales</taxon>
        <taxon>Haladaptataceae</taxon>
        <taxon>Haladaptatus</taxon>
    </lineage>
</organism>
<evidence type="ECO:0000256" key="4">
    <source>
        <dbReference type="ARBA" id="ARBA00022989"/>
    </source>
</evidence>
<evidence type="ECO:0000313" key="7">
    <source>
        <dbReference type="EMBL" id="SIR17656.1"/>
    </source>
</evidence>
<feature type="transmembrane region" description="Helical" evidence="6">
    <location>
        <begin position="177"/>
        <end position="197"/>
    </location>
</feature>